<organism evidence="1 2">
    <name type="scientific">Trinickia symbiotica</name>
    <dbReference type="NCBI Taxonomy" id="863227"/>
    <lineage>
        <taxon>Bacteria</taxon>
        <taxon>Pseudomonadati</taxon>
        <taxon>Pseudomonadota</taxon>
        <taxon>Betaproteobacteria</taxon>
        <taxon>Burkholderiales</taxon>
        <taxon>Burkholderiaceae</taxon>
        <taxon>Trinickia</taxon>
    </lineage>
</organism>
<comment type="caution">
    <text evidence="1">The sequence shown here is derived from an EMBL/GenBank/DDBJ whole genome shotgun (WGS) entry which is preliminary data.</text>
</comment>
<evidence type="ECO:0000313" key="2">
    <source>
        <dbReference type="Proteomes" id="UP000240638"/>
    </source>
</evidence>
<reference evidence="1 2" key="1">
    <citation type="submission" date="2018-03" db="EMBL/GenBank/DDBJ databases">
        <title>Whole genome analyses suggest that Burkholderia sensu lato contains two further novel genera in the rhizoxinica-symbiotica group Mycetohabitans gen. nov., and Trinickia gen. nov.: implications for the evolution of diazotrophy and nodulation in the Burkholderiaceae.</title>
        <authorList>
            <person name="Estrada De Los Santos P."/>
            <person name="Palmer M."/>
            <person name="Chavez-Ramirez B."/>
            <person name="Steenkamp E.T."/>
            <person name="Hirsch A.M."/>
            <person name="Manyaka P."/>
            <person name="Maluk M."/>
            <person name="Lafos M."/>
            <person name="Crook M."/>
            <person name="Gross E."/>
            <person name="Simon M.F."/>
            <person name="Bueno Dos Reis Junior F."/>
            <person name="Poole P.S."/>
            <person name="Venter S.N."/>
            <person name="James E.K."/>
        </authorList>
    </citation>
    <scope>NUCLEOTIDE SEQUENCE [LARGE SCALE GENOMIC DNA]</scope>
    <source>
        <strain evidence="1 2">JPY-366</strain>
    </source>
</reference>
<proteinExistence type="predicted"/>
<gene>
    <name evidence="1" type="ORF">C9I57_10915</name>
</gene>
<dbReference type="EMBL" id="PYUC01000005">
    <property type="protein sequence ID" value="PTB20390.1"/>
    <property type="molecule type" value="Genomic_DNA"/>
</dbReference>
<name>A0A2T3XV41_9BURK</name>
<protein>
    <submittedName>
        <fullName evidence="1">Uncharacterized protein</fullName>
    </submittedName>
</protein>
<evidence type="ECO:0000313" key="1">
    <source>
        <dbReference type="EMBL" id="PTB20390.1"/>
    </source>
</evidence>
<accession>A0A2T3XV41</accession>
<sequence length="59" mass="6265">MISEQPSTRRVPPARFSIAVFAPIAVPSDEEARETVPSASSRSVDSPLLAATLDAARLE</sequence>
<dbReference type="AlphaFoldDB" id="A0A2T3XV41"/>
<dbReference type="Proteomes" id="UP000240638">
    <property type="component" value="Unassembled WGS sequence"/>
</dbReference>